<feature type="transmembrane region" description="Helical" evidence="1">
    <location>
        <begin position="122"/>
        <end position="145"/>
    </location>
</feature>
<feature type="transmembrane region" description="Helical" evidence="1">
    <location>
        <begin position="97"/>
        <end position="116"/>
    </location>
</feature>
<sequence>MKKNVANNNSEERSINTPWHLWVTAVLFIFIYVNGTYDYFMMLGHNANYYNSKHYGEAVVQYFTNYPIVFLILYTTNIFSGLFGPIILLFRIRLAKTISFVSAVSMLFLDALTFAFRNRWNVLGPWVSLFDIGLLLITWAFFFYCRMLSKKGIIK</sequence>
<organism evidence="2 3">
    <name type="scientific">Clostridium manihotivorum</name>
    <dbReference type="NCBI Taxonomy" id="2320868"/>
    <lineage>
        <taxon>Bacteria</taxon>
        <taxon>Bacillati</taxon>
        <taxon>Bacillota</taxon>
        <taxon>Clostridia</taxon>
        <taxon>Eubacteriales</taxon>
        <taxon>Clostridiaceae</taxon>
        <taxon>Clostridium</taxon>
    </lineage>
</organism>
<dbReference type="Proteomes" id="UP000286268">
    <property type="component" value="Chromosome"/>
</dbReference>
<feature type="transmembrane region" description="Helical" evidence="1">
    <location>
        <begin position="68"/>
        <end position="90"/>
    </location>
</feature>
<dbReference type="OrthoDB" id="2669408at2"/>
<name>A0A3R5QU01_9CLOT</name>
<proteinExistence type="predicted"/>
<keyword evidence="1" id="KW-0812">Transmembrane</keyword>
<accession>A0A3R5QU01</accession>
<evidence type="ECO:0000313" key="2">
    <source>
        <dbReference type="EMBL" id="QAA32312.1"/>
    </source>
</evidence>
<dbReference type="EMBL" id="CP025746">
    <property type="protein sequence ID" value="QAA32312.1"/>
    <property type="molecule type" value="Genomic_DNA"/>
</dbReference>
<feature type="transmembrane region" description="Helical" evidence="1">
    <location>
        <begin position="21"/>
        <end position="40"/>
    </location>
</feature>
<dbReference type="AlphaFoldDB" id="A0A3R5QU01"/>
<evidence type="ECO:0000313" key="3">
    <source>
        <dbReference type="Proteomes" id="UP000286268"/>
    </source>
</evidence>
<protein>
    <submittedName>
        <fullName evidence="2">Uncharacterized protein</fullName>
    </submittedName>
</protein>
<evidence type="ECO:0000256" key="1">
    <source>
        <dbReference type="SAM" id="Phobius"/>
    </source>
</evidence>
<keyword evidence="1" id="KW-0472">Membrane</keyword>
<dbReference type="RefSeq" id="WP_128213099.1">
    <property type="nucleotide sequence ID" value="NZ_CP025746.1"/>
</dbReference>
<keyword evidence="3" id="KW-1185">Reference proteome</keyword>
<dbReference type="KEGG" id="cmah:C1I91_12065"/>
<reference evidence="2 3" key="1">
    <citation type="submission" date="2018-01" db="EMBL/GenBank/DDBJ databases">
        <title>Genome Sequencing and Assembly of Anaerobacter polyendosporus strain CT4.</title>
        <authorList>
            <person name="Tachaapaikoon C."/>
            <person name="Sutheeworapong S."/>
            <person name="Jenjaroenpun P."/>
            <person name="Wongsurawat T."/>
            <person name="Nookeaw I."/>
            <person name="Cheawchanlertfa P."/>
            <person name="Kosugi A."/>
            <person name="Cheevadhanarak S."/>
            <person name="Ratanakhanokchai K."/>
        </authorList>
    </citation>
    <scope>NUCLEOTIDE SEQUENCE [LARGE SCALE GENOMIC DNA]</scope>
    <source>
        <strain evidence="2 3">CT4</strain>
    </source>
</reference>
<keyword evidence="1" id="KW-1133">Transmembrane helix</keyword>
<gene>
    <name evidence="2" type="ORF">C1I91_12065</name>
</gene>